<dbReference type="EMBL" id="DRHL01000127">
    <property type="protein sequence ID" value="HEB13778.1"/>
    <property type="molecule type" value="Genomic_DNA"/>
</dbReference>
<dbReference type="AlphaFoldDB" id="A0A7C1SRE0"/>
<gene>
    <name evidence="1" type="ORF">ENI13_02225</name>
</gene>
<comment type="caution">
    <text evidence="1">The sequence shown here is derived from an EMBL/GenBank/DDBJ whole genome shotgun (WGS) entry which is preliminary data.</text>
</comment>
<accession>A0A7C1SRE0</accession>
<reference evidence="1" key="1">
    <citation type="journal article" date="2020" name="mSystems">
        <title>Genome- and Community-Level Interaction Insights into Carbon Utilization and Element Cycling Functions of Hydrothermarchaeota in Hydrothermal Sediment.</title>
        <authorList>
            <person name="Zhou Z."/>
            <person name="Liu Y."/>
            <person name="Xu W."/>
            <person name="Pan J."/>
            <person name="Luo Z.H."/>
            <person name="Li M."/>
        </authorList>
    </citation>
    <scope>NUCLEOTIDE SEQUENCE [LARGE SCALE GENOMIC DNA]</scope>
    <source>
        <strain evidence="1">HyVt-369</strain>
    </source>
</reference>
<organism evidence="1">
    <name type="scientific">candidate division CPR3 bacterium</name>
    <dbReference type="NCBI Taxonomy" id="2268181"/>
    <lineage>
        <taxon>Bacteria</taxon>
        <taxon>Bacteria division CPR3</taxon>
    </lineage>
</organism>
<dbReference type="Proteomes" id="UP000885695">
    <property type="component" value="Unassembled WGS sequence"/>
</dbReference>
<evidence type="ECO:0000313" key="1">
    <source>
        <dbReference type="EMBL" id="HEB13778.1"/>
    </source>
</evidence>
<protein>
    <submittedName>
        <fullName evidence="1">Uncharacterized protein</fullName>
    </submittedName>
</protein>
<proteinExistence type="predicted"/>
<sequence>MIEYGACDMSPKTCGYAGAWHFKTWGIKEIETIKFKDLTEDIAWTDGFQHRPWSNHLGCDGCLVLKLCRERGCARRDQPSLWQLRLYLTETYDAKPESLFDIITKKNNGAHL</sequence>
<name>A0A7C1SRE0_UNCC3</name>